<feature type="chain" id="PRO_5042162998" evidence="2">
    <location>
        <begin position="24"/>
        <end position="816"/>
    </location>
</feature>
<proteinExistence type="predicted"/>
<accession>A0AAD2CHD1</accession>
<keyword evidence="4" id="KW-1185">Reference proteome</keyword>
<reference evidence="3" key="1">
    <citation type="submission" date="2023-08" db="EMBL/GenBank/DDBJ databases">
        <authorList>
            <person name="Audoor S."/>
            <person name="Bilcke G."/>
        </authorList>
    </citation>
    <scope>NUCLEOTIDE SEQUENCE</scope>
</reference>
<feature type="region of interest" description="Disordered" evidence="1">
    <location>
        <begin position="40"/>
        <end position="144"/>
    </location>
</feature>
<organism evidence="3 4">
    <name type="scientific">Cylindrotheca closterium</name>
    <dbReference type="NCBI Taxonomy" id="2856"/>
    <lineage>
        <taxon>Eukaryota</taxon>
        <taxon>Sar</taxon>
        <taxon>Stramenopiles</taxon>
        <taxon>Ochrophyta</taxon>
        <taxon>Bacillariophyta</taxon>
        <taxon>Bacillariophyceae</taxon>
        <taxon>Bacillariophycidae</taxon>
        <taxon>Bacillariales</taxon>
        <taxon>Bacillariaceae</taxon>
        <taxon>Cylindrotheca</taxon>
    </lineage>
</organism>
<name>A0AAD2CHD1_9STRA</name>
<keyword evidence="2" id="KW-0732">Signal</keyword>
<comment type="caution">
    <text evidence="3">The sequence shown here is derived from an EMBL/GenBank/DDBJ whole genome shotgun (WGS) entry which is preliminary data.</text>
</comment>
<evidence type="ECO:0000256" key="1">
    <source>
        <dbReference type="SAM" id="MobiDB-lite"/>
    </source>
</evidence>
<sequence length="816" mass="90056">MKFAASTVAYLALASLSFLHADASERAHQHLRTHVEEREVAHRFPSHQTQGEGDGSPHVREKNHSAGRYEDYPDPDYKDRGYEEGPDPRYEDGPDPRYEDRGYEDPDPRYEDPDPRYEDRPEPRSEVYPEPRYEDAPVAREANPDGSCPFIEAIAEFTDVEIPQVTNSDEKELLVIPMPNGIGGEDINIIDFLNDKLKDDAILPVIKPGDEVPNSSTNMVCKHIDYIDESVDVLVAGIPAGTKGLCLAFNPCEQIYAVSAGFVKVDIPLTNPLLKLGFTLNTIGISINKDFTIETHNEMWDGGSMDAVSKVDGHFALKGTLSLKFGEEDSIFEFSVNGRARIFVDVDPANDNTHLTAFEHMDDFEMVISGLIFPKIVIGKFPLVLTFNFSKVLNAAIDIHLLVDEQNTQLEFAASVNTDLMNICEVSPATKFLCKYFEQASAGLSLQVQSFVNINQEFGLRFAISGELDAPEFMDIAFKQLFPKWPADGHAFDLSIWFELNADQEIETCVDAGLGPMCFTPKCLNNDDCGGDQICHLFKCQAKLPDGTVGCFSDYDCQNFCNGGICTGKLDNGQMCNWEDIRCKSDHCVGNICRECAKHSDCPSGEACRGTPLQCRELHDNGSMCNWDDNNCASGHCVSNICRECAKHSDCPSGESCRGTPLQCRELHDNGSMCNWDDNNCASGHCVSNICRECAKHSDCPSGEACRVDIVLVTFAQSATVVIATASLGSGATETNADRKAMMGIGVMVRTPGATVIPANGKRMDFGILVITDVKETRSPPFLLCESQTCHIPRAAEPMYKAARERDVKTHFRLCH</sequence>
<evidence type="ECO:0000256" key="2">
    <source>
        <dbReference type="SAM" id="SignalP"/>
    </source>
</evidence>
<protein>
    <submittedName>
        <fullName evidence="3">Uncharacterized protein</fullName>
    </submittedName>
</protein>
<dbReference type="AlphaFoldDB" id="A0AAD2CHD1"/>
<feature type="signal peptide" evidence="2">
    <location>
        <begin position="1"/>
        <end position="23"/>
    </location>
</feature>
<evidence type="ECO:0000313" key="4">
    <source>
        <dbReference type="Proteomes" id="UP001295423"/>
    </source>
</evidence>
<evidence type="ECO:0000313" key="3">
    <source>
        <dbReference type="EMBL" id="CAJ1932892.1"/>
    </source>
</evidence>
<feature type="compositionally biased region" description="Basic and acidic residues" evidence="1">
    <location>
        <begin position="55"/>
        <end position="138"/>
    </location>
</feature>
<dbReference type="Proteomes" id="UP001295423">
    <property type="component" value="Unassembled WGS sequence"/>
</dbReference>
<gene>
    <name evidence="3" type="ORF">CYCCA115_LOCUS3064</name>
</gene>
<dbReference type="EMBL" id="CAKOGP040000225">
    <property type="protein sequence ID" value="CAJ1932892.1"/>
    <property type="molecule type" value="Genomic_DNA"/>
</dbReference>